<sequence length="748" mass="76902">MAPPSTNDDLPHSIDQLWAELPKEDKSIVCNHLINYRGSGIECFFSSAIRLVYDASSSRNAARAIESDGHKTSTSLSTPKLTTREASNGDNSEASSSIVNTNAILTGAQPPASDSSASPKVSANNGRKSAFASVFALDPKAASLLGCVPPSAAAGVGILGATAACPKPVPFGKSSIFTGGSSPFSTSASVASTDATANNTTGIVLGNPLGNPSLALFSTAPKLSATGKLFGTRSTEIISPSTANNSPRSGLFGAKLGPGQSKIVSTHAPADSSAFGVNEVSVSLDLDKTSQSLFGDSKASNGGGSAGQLFGQAAPVTDRAGVPTSSGFSGIFGTPSFNDRGSLFGQGLLASGTDKRLAHPAFQGNETLLTASSGVAGADPAETSTSAGGLFGPSASNGGGSIFNKCLASTDQGSANNALGLSRSSNVNTRHHSQGLTTDEVIGAKRKVDEAEDAGSSSKKICVPNTLLQNSIEVISGPSAGMSASKTTQKQGNATLGSSGSGACHTTIKPFSDQDPFTSPASVIAAAETNPYDIENISASPQQSDGDDTSAGPSSLEPREHLALAKDNDTGSTFNFMRAVVEKNLKESLIVSANQRMVDPTFARELGSPPDSTQDHFIGYKEEVFSGAVDWFQSNHFLKKFENFSTEEVRSADYDRGQRWGSFPGIETTQDTTSGLDGGGLCGAQATQPSVAPTQTTVQLSSSRNTLQPAPQVRMLRCIDCRKVYNPAANSSTNRNCLRHPCKLSTPV</sequence>
<keyword evidence="3" id="KW-1185">Reference proteome</keyword>
<feature type="region of interest" description="Disordered" evidence="1">
    <location>
        <begin position="64"/>
        <end position="96"/>
    </location>
</feature>
<name>A0A9W9CTG2_9PEZI</name>
<evidence type="ECO:0000313" key="3">
    <source>
        <dbReference type="Proteomes" id="UP001140453"/>
    </source>
</evidence>
<reference evidence="2" key="1">
    <citation type="submission" date="2022-10" db="EMBL/GenBank/DDBJ databases">
        <title>Tapping the CABI collections for fungal endophytes: first genome assemblies for Collariella, Neodidymelliopsis, Ascochyta clinopodiicola, Didymella pomorum, Didymosphaeria variabile, Neocosmospora piperis and Neocucurbitaria cava.</title>
        <authorList>
            <person name="Hill R."/>
        </authorList>
    </citation>
    <scope>NUCLEOTIDE SEQUENCE</scope>
    <source>
        <strain evidence="2">IMI 355082</strain>
    </source>
</reference>
<dbReference type="AlphaFoldDB" id="A0A9W9CTG2"/>
<proteinExistence type="predicted"/>
<protein>
    <submittedName>
        <fullName evidence="2">Uncharacterized protein</fullName>
    </submittedName>
</protein>
<feature type="compositionally biased region" description="Polar residues" evidence="1">
    <location>
        <begin position="482"/>
        <end position="498"/>
    </location>
</feature>
<evidence type="ECO:0000313" key="2">
    <source>
        <dbReference type="EMBL" id="KAJ4387376.1"/>
    </source>
</evidence>
<feature type="compositionally biased region" description="Polar residues" evidence="1">
    <location>
        <begin position="84"/>
        <end position="96"/>
    </location>
</feature>
<organism evidence="2 3">
    <name type="scientific">Gnomoniopsis smithogilvyi</name>
    <dbReference type="NCBI Taxonomy" id="1191159"/>
    <lineage>
        <taxon>Eukaryota</taxon>
        <taxon>Fungi</taxon>
        <taxon>Dikarya</taxon>
        <taxon>Ascomycota</taxon>
        <taxon>Pezizomycotina</taxon>
        <taxon>Sordariomycetes</taxon>
        <taxon>Sordariomycetidae</taxon>
        <taxon>Diaporthales</taxon>
        <taxon>Gnomoniaceae</taxon>
        <taxon>Gnomoniopsis</taxon>
    </lineage>
</organism>
<feature type="region of interest" description="Disordered" evidence="1">
    <location>
        <begin position="478"/>
        <end position="517"/>
    </location>
</feature>
<dbReference type="EMBL" id="JAPEVB010000005">
    <property type="protein sequence ID" value="KAJ4387376.1"/>
    <property type="molecule type" value="Genomic_DNA"/>
</dbReference>
<evidence type="ECO:0000256" key="1">
    <source>
        <dbReference type="SAM" id="MobiDB-lite"/>
    </source>
</evidence>
<accession>A0A9W9CTG2</accession>
<dbReference type="Proteomes" id="UP001140453">
    <property type="component" value="Unassembled WGS sequence"/>
</dbReference>
<comment type="caution">
    <text evidence="2">The sequence shown here is derived from an EMBL/GenBank/DDBJ whole genome shotgun (WGS) entry which is preliminary data.</text>
</comment>
<feature type="region of interest" description="Disordered" evidence="1">
    <location>
        <begin position="425"/>
        <end position="458"/>
    </location>
</feature>
<feature type="region of interest" description="Disordered" evidence="1">
    <location>
        <begin position="536"/>
        <end position="556"/>
    </location>
</feature>
<gene>
    <name evidence="2" type="ORF">N0V93_007967</name>
</gene>
<feature type="compositionally biased region" description="Low complexity" evidence="1">
    <location>
        <begin position="72"/>
        <end position="81"/>
    </location>
</feature>